<evidence type="ECO:0000259" key="3">
    <source>
        <dbReference type="Pfam" id="PF13581"/>
    </source>
</evidence>
<dbReference type="InterPro" id="IPR003594">
    <property type="entry name" value="HATPase_dom"/>
</dbReference>
<dbReference type="EMBL" id="JBHSZO010000030">
    <property type="protein sequence ID" value="MFC7220202.1"/>
    <property type="molecule type" value="Genomic_DNA"/>
</dbReference>
<dbReference type="PANTHER" id="PTHR35526:SF3">
    <property type="entry name" value="ANTI-SIGMA-F FACTOR RSBW"/>
    <property type="match status" value="1"/>
</dbReference>
<evidence type="ECO:0000256" key="1">
    <source>
        <dbReference type="ARBA" id="ARBA00022527"/>
    </source>
</evidence>
<feature type="region of interest" description="Disordered" evidence="2">
    <location>
        <begin position="163"/>
        <end position="188"/>
    </location>
</feature>
<dbReference type="CDD" id="cd16936">
    <property type="entry name" value="HATPase_RsbW-like"/>
    <property type="match status" value="1"/>
</dbReference>
<keyword evidence="1" id="KW-0723">Serine/threonine-protein kinase</keyword>
<organism evidence="4 5">
    <name type="scientific">Streptomyces polyrhachis</name>
    <dbReference type="NCBI Taxonomy" id="1282885"/>
    <lineage>
        <taxon>Bacteria</taxon>
        <taxon>Bacillati</taxon>
        <taxon>Actinomycetota</taxon>
        <taxon>Actinomycetes</taxon>
        <taxon>Kitasatosporales</taxon>
        <taxon>Streptomycetaceae</taxon>
        <taxon>Streptomyces</taxon>
    </lineage>
</organism>
<keyword evidence="4" id="KW-0547">Nucleotide-binding</keyword>
<keyword evidence="1" id="KW-0418">Kinase</keyword>
<reference evidence="5" key="1">
    <citation type="journal article" date="2019" name="Int. J. Syst. Evol. Microbiol.">
        <title>The Global Catalogue of Microorganisms (GCM) 10K type strain sequencing project: providing services to taxonomists for standard genome sequencing and annotation.</title>
        <authorList>
            <consortium name="The Broad Institute Genomics Platform"/>
            <consortium name="The Broad Institute Genome Sequencing Center for Infectious Disease"/>
            <person name="Wu L."/>
            <person name="Ma J."/>
        </authorList>
    </citation>
    <scope>NUCLEOTIDE SEQUENCE [LARGE SCALE GENOMIC DNA]</scope>
    <source>
        <strain evidence="5">CGMCC 1.13681</strain>
    </source>
</reference>
<name>A0ABW2GKS0_9ACTN</name>
<dbReference type="Pfam" id="PF13581">
    <property type="entry name" value="HATPase_c_2"/>
    <property type="match status" value="1"/>
</dbReference>
<dbReference type="PANTHER" id="PTHR35526">
    <property type="entry name" value="ANTI-SIGMA-F FACTOR RSBW-RELATED"/>
    <property type="match status" value="1"/>
</dbReference>
<keyword evidence="4" id="KW-0067">ATP-binding</keyword>
<dbReference type="SUPFAM" id="SSF55874">
    <property type="entry name" value="ATPase domain of HSP90 chaperone/DNA topoisomerase II/histidine kinase"/>
    <property type="match status" value="1"/>
</dbReference>
<dbReference type="GO" id="GO:0005524">
    <property type="term" value="F:ATP binding"/>
    <property type="evidence" value="ECO:0007669"/>
    <property type="project" value="UniProtKB-KW"/>
</dbReference>
<sequence>MPSAPLQEWLRSPGAATCQLAADPRSIAVARSVVRSHLCDWGLDKLSDDVCAAVSELVTNALRHGTPPQEPRARRAAQGAQGVNPLTLGLMRRGSAVVCAVFDPGLGVPRLSAPDPLAESGRGLHIVASLSDLWGWSRPTPAGKAVWAVFSASGGADALDETLAPDVPDPLRAHHPAGRPARGRARERSLHRALNRTLGLTGALLPPFTRSA</sequence>
<evidence type="ECO:0000313" key="5">
    <source>
        <dbReference type="Proteomes" id="UP001596413"/>
    </source>
</evidence>
<dbReference type="RefSeq" id="WP_386416731.1">
    <property type="nucleotide sequence ID" value="NZ_JBHSZO010000030.1"/>
</dbReference>
<keyword evidence="5" id="KW-1185">Reference proteome</keyword>
<comment type="caution">
    <text evidence="4">The sequence shown here is derived from an EMBL/GenBank/DDBJ whole genome shotgun (WGS) entry which is preliminary data.</text>
</comment>
<evidence type="ECO:0000256" key="2">
    <source>
        <dbReference type="SAM" id="MobiDB-lite"/>
    </source>
</evidence>
<feature type="compositionally biased region" description="Basic residues" evidence="2">
    <location>
        <begin position="173"/>
        <end position="183"/>
    </location>
</feature>
<keyword evidence="1" id="KW-0808">Transferase</keyword>
<proteinExistence type="predicted"/>
<dbReference type="Proteomes" id="UP001596413">
    <property type="component" value="Unassembled WGS sequence"/>
</dbReference>
<feature type="domain" description="Histidine kinase/HSP90-like ATPase" evidence="3">
    <location>
        <begin position="21"/>
        <end position="149"/>
    </location>
</feature>
<gene>
    <name evidence="4" type="ORF">ACFQLX_18840</name>
</gene>
<dbReference type="InterPro" id="IPR050267">
    <property type="entry name" value="Anti-sigma-factor_SerPK"/>
</dbReference>
<protein>
    <submittedName>
        <fullName evidence="4">ATP-binding protein</fullName>
    </submittedName>
</protein>
<dbReference type="Gene3D" id="3.30.565.10">
    <property type="entry name" value="Histidine kinase-like ATPase, C-terminal domain"/>
    <property type="match status" value="1"/>
</dbReference>
<accession>A0ABW2GKS0</accession>
<dbReference type="InterPro" id="IPR036890">
    <property type="entry name" value="HATPase_C_sf"/>
</dbReference>
<evidence type="ECO:0000313" key="4">
    <source>
        <dbReference type="EMBL" id="MFC7220202.1"/>
    </source>
</evidence>